<name>A0A2P6SIV0_ROSCH</name>
<accession>A0A2P6SIV0</accession>
<dbReference type="Proteomes" id="UP000238479">
    <property type="component" value="Chromosome 1"/>
</dbReference>
<dbReference type="Gramene" id="PRQ58594">
    <property type="protein sequence ID" value="PRQ58594"/>
    <property type="gene ID" value="RchiOBHm_Chr1g0361021"/>
</dbReference>
<keyword evidence="1" id="KW-0472">Membrane</keyword>
<evidence type="ECO:0000313" key="3">
    <source>
        <dbReference type="Proteomes" id="UP000238479"/>
    </source>
</evidence>
<keyword evidence="3" id="KW-1185">Reference proteome</keyword>
<keyword evidence="1" id="KW-1133">Transmembrane helix</keyword>
<gene>
    <name evidence="2" type="ORF">RchiOBHm_Chr1g0361021</name>
</gene>
<dbReference type="EMBL" id="PDCK01000039">
    <property type="protein sequence ID" value="PRQ58594.1"/>
    <property type="molecule type" value="Genomic_DNA"/>
</dbReference>
<evidence type="ECO:0000313" key="2">
    <source>
        <dbReference type="EMBL" id="PRQ58594.1"/>
    </source>
</evidence>
<proteinExistence type="predicted"/>
<protein>
    <submittedName>
        <fullName evidence="2">Uncharacterized protein</fullName>
    </submittedName>
</protein>
<feature type="transmembrane region" description="Helical" evidence="1">
    <location>
        <begin position="52"/>
        <end position="71"/>
    </location>
</feature>
<comment type="caution">
    <text evidence="2">The sequence shown here is derived from an EMBL/GenBank/DDBJ whole genome shotgun (WGS) entry which is preliminary data.</text>
</comment>
<keyword evidence="1" id="KW-0812">Transmembrane</keyword>
<reference evidence="2 3" key="1">
    <citation type="journal article" date="2018" name="Nat. Genet.">
        <title>The Rosa genome provides new insights in the design of modern roses.</title>
        <authorList>
            <person name="Bendahmane M."/>
        </authorList>
    </citation>
    <scope>NUCLEOTIDE SEQUENCE [LARGE SCALE GENOMIC DNA]</scope>
    <source>
        <strain evidence="3">cv. Old Blush</strain>
    </source>
</reference>
<organism evidence="2 3">
    <name type="scientific">Rosa chinensis</name>
    <name type="common">China rose</name>
    <dbReference type="NCBI Taxonomy" id="74649"/>
    <lineage>
        <taxon>Eukaryota</taxon>
        <taxon>Viridiplantae</taxon>
        <taxon>Streptophyta</taxon>
        <taxon>Embryophyta</taxon>
        <taxon>Tracheophyta</taxon>
        <taxon>Spermatophyta</taxon>
        <taxon>Magnoliopsida</taxon>
        <taxon>eudicotyledons</taxon>
        <taxon>Gunneridae</taxon>
        <taxon>Pentapetalae</taxon>
        <taxon>rosids</taxon>
        <taxon>fabids</taxon>
        <taxon>Rosales</taxon>
        <taxon>Rosaceae</taxon>
        <taxon>Rosoideae</taxon>
        <taxon>Rosoideae incertae sedis</taxon>
        <taxon>Rosa</taxon>
    </lineage>
</organism>
<dbReference type="AlphaFoldDB" id="A0A2P6SIV0"/>
<evidence type="ECO:0000256" key="1">
    <source>
        <dbReference type="SAM" id="Phobius"/>
    </source>
</evidence>
<sequence>MANTWQTTNPFLLLFRTATHPFSSQYILTHDLISGGTPAAPHQKTKNRGSPFGLLSFLILFSYPLLLPFHFL</sequence>